<feature type="transmembrane region" description="Helical" evidence="1">
    <location>
        <begin position="320"/>
        <end position="342"/>
    </location>
</feature>
<keyword evidence="1" id="KW-1133">Transmembrane helix</keyword>
<name>A0A4Y7J7G2_PAPSO</name>
<dbReference type="EMBL" id="CM010717">
    <property type="protein sequence ID" value="RZC55861.1"/>
    <property type="molecule type" value="Genomic_DNA"/>
</dbReference>
<dbReference type="Gramene" id="RZC55861">
    <property type="protein sequence ID" value="RZC55861"/>
    <property type="gene ID" value="C5167_014716"/>
</dbReference>
<evidence type="ECO:0000313" key="3">
    <source>
        <dbReference type="Proteomes" id="UP000316621"/>
    </source>
</evidence>
<keyword evidence="1" id="KW-0812">Transmembrane</keyword>
<keyword evidence="3" id="KW-1185">Reference proteome</keyword>
<feature type="transmembrane region" description="Helical" evidence="1">
    <location>
        <begin position="362"/>
        <end position="387"/>
    </location>
</feature>
<dbReference type="AlphaFoldDB" id="A0A4Y7J7G2"/>
<accession>A0A4Y7J7G2</accession>
<evidence type="ECO:0008006" key="4">
    <source>
        <dbReference type="Google" id="ProtNLM"/>
    </source>
</evidence>
<evidence type="ECO:0000313" key="2">
    <source>
        <dbReference type="EMBL" id="RZC55861.1"/>
    </source>
</evidence>
<protein>
    <recommendedName>
        <fullName evidence="4">PGG domain-containing protein</fullName>
    </recommendedName>
</protein>
<keyword evidence="1" id="KW-0472">Membrane</keyword>
<evidence type="ECO:0000256" key="1">
    <source>
        <dbReference type="SAM" id="Phobius"/>
    </source>
</evidence>
<dbReference type="Proteomes" id="UP000316621">
    <property type="component" value="Chromosome 3"/>
</dbReference>
<organism evidence="2 3">
    <name type="scientific">Papaver somniferum</name>
    <name type="common">Opium poppy</name>
    <dbReference type="NCBI Taxonomy" id="3469"/>
    <lineage>
        <taxon>Eukaryota</taxon>
        <taxon>Viridiplantae</taxon>
        <taxon>Streptophyta</taxon>
        <taxon>Embryophyta</taxon>
        <taxon>Tracheophyta</taxon>
        <taxon>Spermatophyta</taxon>
        <taxon>Magnoliopsida</taxon>
        <taxon>Ranunculales</taxon>
        <taxon>Papaveraceae</taxon>
        <taxon>Papaveroideae</taxon>
        <taxon>Papaver</taxon>
    </lineage>
</organism>
<gene>
    <name evidence="2" type="ORF">C5167_014716</name>
</gene>
<sequence>MAIYVNSSSDPLRKLRQVECYERNLDASQSYIHSSDLITEAQMEIISIKLRAHLQVIKAANRFKEAPKPETLPPYGDFGIGHDPRLTFMTSGCNGATNNNDNEGSTDYSHWASWFSRGVRPKLVAPDIMVRLRTVLLILFVAGSGPNGGANASNEDTDGGSGGVIHASNNVTTVGWRVSRGSIATGSTCCSSCCHTAGGCSSSGISGGNGGTDGEANAWGPAGFASSSGSGTSAGGHGVFSVAGTSSGGAADHTFAVASGSAGGPYTIISIANSHPTPIRNAQESLHQFVLSLLCTGSAGGLGAMQIVDKQTTIYLRMLLYGINFSFGVCFLSACLAAFAMLTQHFRPPRGLQVDHSQLKGILKISTILSLMSMAVATSLVVCFNIGRQI</sequence>
<feature type="transmembrane region" description="Helical" evidence="1">
    <location>
        <begin position="289"/>
        <end position="308"/>
    </location>
</feature>
<reference evidence="2 3" key="1">
    <citation type="journal article" date="2018" name="Science">
        <title>The opium poppy genome and morphinan production.</title>
        <authorList>
            <person name="Guo L."/>
            <person name="Winzer T."/>
            <person name="Yang X."/>
            <person name="Li Y."/>
            <person name="Ning Z."/>
            <person name="He Z."/>
            <person name="Teodor R."/>
            <person name="Lu Y."/>
            <person name="Bowser T.A."/>
            <person name="Graham I.A."/>
            <person name="Ye K."/>
        </authorList>
    </citation>
    <scope>NUCLEOTIDE SEQUENCE [LARGE SCALE GENOMIC DNA]</scope>
    <source>
        <strain evidence="3">cv. HN1</strain>
        <tissue evidence="2">Leaves</tissue>
    </source>
</reference>
<proteinExistence type="predicted"/>